<dbReference type="RefSeq" id="WP_349227755.1">
    <property type="nucleotide sequence ID" value="NZ_JBBNOP010000010.1"/>
</dbReference>
<evidence type="ECO:0000256" key="4">
    <source>
        <dbReference type="ARBA" id="ARBA00022692"/>
    </source>
</evidence>
<evidence type="ECO:0000256" key="2">
    <source>
        <dbReference type="ARBA" id="ARBA00008640"/>
    </source>
</evidence>
<keyword evidence="3 7" id="KW-1003">Cell membrane</keyword>
<gene>
    <name evidence="9" type="ORF">AAA083_11915</name>
</gene>
<dbReference type="Pfam" id="PF09335">
    <property type="entry name" value="VTT_dom"/>
    <property type="match status" value="1"/>
</dbReference>
<keyword evidence="6 7" id="KW-0472">Membrane</keyword>
<evidence type="ECO:0000256" key="3">
    <source>
        <dbReference type="ARBA" id="ARBA00022475"/>
    </source>
</evidence>
<dbReference type="Proteomes" id="UP001487305">
    <property type="component" value="Unassembled WGS sequence"/>
</dbReference>
<proteinExistence type="inferred from homology"/>
<evidence type="ECO:0000313" key="10">
    <source>
        <dbReference type="Proteomes" id="UP001487305"/>
    </source>
</evidence>
<evidence type="ECO:0000256" key="6">
    <source>
        <dbReference type="ARBA" id="ARBA00023136"/>
    </source>
</evidence>
<dbReference type="EMBL" id="JBBNOP010000010">
    <property type="protein sequence ID" value="MEQ3363681.1"/>
    <property type="molecule type" value="Genomic_DNA"/>
</dbReference>
<evidence type="ECO:0000259" key="8">
    <source>
        <dbReference type="Pfam" id="PF09335"/>
    </source>
</evidence>
<comment type="subcellular location">
    <subcellularLocation>
        <location evidence="1 7">Cell membrane</location>
        <topology evidence="1 7">Multi-pass membrane protein</topology>
    </subcellularLocation>
</comment>
<keyword evidence="4 7" id="KW-0812">Transmembrane</keyword>
<name>A0ABV1JH73_9ACTN</name>
<sequence length="264" mass="27874">MEYDGTRGAQREEALAEHTAAIARCAAGQAVGRSLRAKRVAVIAVALIALGATIAWLILYGGDAFSLFTDGQRLQSWVDERGVFAPVIMVFLVVVQIVIAVIPGEPLELGAGYAFGFWEGTALCLAGSLVGTIVVVALARTAGMRVCELFFSREKIASLSWLQSSSRFELLLFVCFLIPGTPKDIMTYIAGLTPCSVGRIAAITTVGRIPSIISSTLASAFAAQGDWTATAVVAAATLALVGIGVAVYAVISKREKQREEFRAS</sequence>
<dbReference type="InterPro" id="IPR015414">
    <property type="entry name" value="TMEM64"/>
</dbReference>
<feature type="transmembrane region" description="Helical" evidence="7">
    <location>
        <begin position="114"/>
        <end position="139"/>
    </location>
</feature>
<feature type="domain" description="VTT" evidence="8">
    <location>
        <begin position="102"/>
        <end position="216"/>
    </location>
</feature>
<feature type="transmembrane region" description="Helical" evidence="7">
    <location>
        <begin position="227"/>
        <end position="251"/>
    </location>
</feature>
<feature type="transmembrane region" description="Helical" evidence="7">
    <location>
        <begin position="82"/>
        <end position="102"/>
    </location>
</feature>
<protein>
    <recommendedName>
        <fullName evidence="7">TVP38/TMEM64 family membrane protein</fullName>
    </recommendedName>
</protein>
<comment type="caution">
    <text evidence="9">The sequence shown here is derived from an EMBL/GenBank/DDBJ whole genome shotgun (WGS) entry which is preliminary data.</text>
</comment>
<organism evidence="9 10">
    <name type="scientific">Raoultibacter massiliensis</name>
    <dbReference type="NCBI Taxonomy" id="1852371"/>
    <lineage>
        <taxon>Bacteria</taxon>
        <taxon>Bacillati</taxon>
        <taxon>Actinomycetota</taxon>
        <taxon>Coriobacteriia</taxon>
        <taxon>Eggerthellales</taxon>
        <taxon>Eggerthellaceae</taxon>
        <taxon>Raoultibacter</taxon>
    </lineage>
</organism>
<accession>A0ABV1JH73</accession>
<evidence type="ECO:0000256" key="7">
    <source>
        <dbReference type="RuleBase" id="RU366058"/>
    </source>
</evidence>
<dbReference type="InterPro" id="IPR032816">
    <property type="entry name" value="VTT_dom"/>
</dbReference>
<evidence type="ECO:0000256" key="5">
    <source>
        <dbReference type="ARBA" id="ARBA00022989"/>
    </source>
</evidence>
<dbReference type="PANTHER" id="PTHR12677">
    <property type="entry name" value="GOLGI APPARATUS MEMBRANE PROTEIN TVP38-RELATED"/>
    <property type="match status" value="1"/>
</dbReference>
<dbReference type="PANTHER" id="PTHR12677:SF59">
    <property type="entry name" value="GOLGI APPARATUS MEMBRANE PROTEIN TVP38-RELATED"/>
    <property type="match status" value="1"/>
</dbReference>
<keyword evidence="5 7" id="KW-1133">Transmembrane helix</keyword>
<keyword evidence="10" id="KW-1185">Reference proteome</keyword>
<evidence type="ECO:0000256" key="1">
    <source>
        <dbReference type="ARBA" id="ARBA00004651"/>
    </source>
</evidence>
<comment type="caution">
    <text evidence="7">Lacks conserved residue(s) required for the propagation of feature annotation.</text>
</comment>
<feature type="transmembrane region" description="Helical" evidence="7">
    <location>
        <begin position="40"/>
        <end position="62"/>
    </location>
</feature>
<evidence type="ECO:0000313" key="9">
    <source>
        <dbReference type="EMBL" id="MEQ3363681.1"/>
    </source>
</evidence>
<comment type="similarity">
    <text evidence="2 7">Belongs to the TVP38/TMEM64 family.</text>
</comment>
<reference evidence="9 10" key="1">
    <citation type="submission" date="2024-04" db="EMBL/GenBank/DDBJ databases">
        <title>Human intestinal bacterial collection.</title>
        <authorList>
            <person name="Pauvert C."/>
            <person name="Hitch T.C.A."/>
            <person name="Clavel T."/>
        </authorList>
    </citation>
    <scope>NUCLEOTIDE SEQUENCE [LARGE SCALE GENOMIC DNA]</scope>
    <source>
        <strain evidence="9 10">CLA-KB-H42</strain>
    </source>
</reference>